<feature type="region of interest" description="Disordered" evidence="1">
    <location>
        <begin position="1"/>
        <end position="126"/>
    </location>
</feature>
<evidence type="ECO:0000313" key="2">
    <source>
        <dbReference type="EMBL" id="KAG2379259.1"/>
    </source>
</evidence>
<gene>
    <name evidence="2" type="ORF">C9374_007398</name>
</gene>
<feature type="region of interest" description="Disordered" evidence="1">
    <location>
        <begin position="290"/>
        <end position="335"/>
    </location>
</feature>
<feature type="region of interest" description="Disordered" evidence="1">
    <location>
        <begin position="475"/>
        <end position="529"/>
    </location>
</feature>
<feature type="compositionally biased region" description="Polar residues" evidence="1">
    <location>
        <begin position="65"/>
        <end position="88"/>
    </location>
</feature>
<dbReference type="RefSeq" id="XP_044546521.1">
    <property type="nucleotide sequence ID" value="XM_044697358.1"/>
</dbReference>
<keyword evidence="3" id="KW-1185">Reference proteome</keyword>
<feature type="compositionally biased region" description="Basic residues" evidence="1">
    <location>
        <begin position="517"/>
        <end position="529"/>
    </location>
</feature>
<dbReference type="GeneID" id="68099852"/>
<feature type="compositionally biased region" description="Polar residues" evidence="1">
    <location>
        <begin position="1"/>
        <end position="22"/>
    </location>
</feature>
<protein>
    <recommendedName>
        <fullName evidence="4">FHA domain-containing protein</fullName>
    </recommendedName>
</protein>
<dbReference type="AlphaFoldDB" id="A0AA88KLT3"/>
<name>A0AA88KLT3_NAELO</name>
<accession>A0AA88KLT3</accession>
<feature type="compositionally biased region" description="Polar residues" evidence="1">
    <location>
        <begin position="43"/>
        <end position="54"/>
    </location>
</feature>
<feature type="compositionally biased region" description="Acidic residues" evidence="1">
    <location>
        <begin position="314"/>
        <end position="335"/>
    </location>
</feature>
<organism evidence="2 3">
    <name type="scientific">Naegleria lovaniensis</name>
    <name type="common">Amoeba</name>
    <dbReference type="NCBI Taxonomy" id="51637"/>
    <lineage>
        <taxon>Eukaryota</taxon>
        <taxon>Discoba</taxon>
        <taxon>Heterolobosea</taxon>
        <taxon>Tetramitia</taxon>
        <taxon>Eutetramitia</taxon>
        <taxon>Vahlkampfiidae</taxon>
        <taxon>Naegleria</taxon>
    </lineage>
</organism>
<evidence type="ECO:0000256" key="1">
    <source>
        <dbReference type="SAM" id="MobiDB-lite"/>
    </source>
</evidence>
<dbReference type="EMBL" id="PYSW02000029">
    <property type="protein sequence ID" value="KAG2379259.1"/>
    <property type="molecule type" value="Genomic_DNA"/>
</dbReference>
<feature type="compositionally biased region" description="Basic and acidic residues" evidence="1">
    <location>
        <begin position="89"/>
        <end position="99"/>
    </location>
</feature>
<evidence type="ECO:0000313" key="3">
    <source>
        <dbReference type="Proteomes" id="UP000816034"/>
    </source>
</evidence>
<evidence type="ECO:0008006" key="4">
    <source>
        <dbReference type="Google" id="ProtNLM"/>
    </source>
</evidence>
<reference evidence="2 3" key="1">
    <citation type="journal article" date="2018" name="BMC Genomics">
        <title>The genome of Naegleria lovaniensis, the basis for a comparative approach to unravel pathogenicity factors of the human pathogenic amoeba N. fowleri.</title>
        <authorList>
            <person name="Liechti N."/>
            <person name="Schurch N."/>
            <person name="Bruggmann R."/>
            <person name="Wittwer M."/>
        </authorList>
    </citation>
    <scope>NUCLEOTIDE SEQUENCE [LARGE SCALE GENOMIC DNA]</scope>
    <source>
        <strain evidence="2 3">ATCC 30569</strain>
    </source>
</reference>
<comment type="caution">
    <text evidence="2">The sequence shown here is derived from an EMBL/GenBank/DDBJ whole genome shotgun (WGS) entry which is preliminary data.</text>
</comment>
<proteinExistence type="predicted"/>
<dbReference type="Proteomes" id="UP000816034">
    <property type="component" value="Unassembled WGS sequence"/>
</dbReference>
<sequence length="529" mass="60929">MVRTRSSLSKVATQEQSKTASSSRRHITTNNNHHDNNGENQTSASQSRGKTNSTSDEHDYVFKPSASSLVNTNVRNSECSKDGSVNSENQKHDELETTKPLKRVSFSSSVADEEEKESPNSALRKRKQRDIAKLIISPAEPIGHIIVYSNVKQSVRPDSMTLWIDPMGSRDTLTALKFGSNPVTTNIQIKRAVNRKWPIFPEHCTLTHDGNSTVLLLEKEAMVVVNGQYYKNSRTAEKNVICVDKVIIDYGDIIDLDGRLFIYVKHNLPSYFASYQQMFMNYVENKNMKRKREDEGDDENESAVKKEKLLLYSQEDETTTEDTDEEQDLDEEEQIDSEELQNVISEMGDEEIEDYGHLNDLDLETDDMTLQTEDNNIPCFVSSPQKDNDDKILDEANPIQSQEDGDLEHIIGADLYQEIIEKLNVEVFKQMEEKEKEFMKKIEHLEKALKEEKERASQHSHQLEKQIETLKNNLKDREEEIEEHKRALEKSKLQIEKNDAKEKTMKNSNSKPQTWKKSCKKKSMLKKLF</sequence>
<feature type="compositionally biased region" description="Basic and acidic residues" evidence="1">
    <location>
        <begin position="475"/>
        <end position="505"/>
    </location>
</feature>